<organism evidence="1">
    <name type="scientific">Leptolyngbya sp. NK1-12</name>
    <dbReference type="NCBI Taxonomy" id="2547451"/>
    <lineage>
        <taxon>Bacteria</taxon>
        <taxon>Bacillati</taxon>
        <taxon>Cyanobacteriota</taxon>
        <taxon>Cyanophyceae</taxon>
        <taxon>Leptolyngbyales</taxon>
        <taxon>Leptolyngbyaceae</taxon>
        <taxon>Leptolyngbya group</taxon>
        <taxon>Leptolyngbya</taxon>
    </lineage>
</organism>
<proteinExistence type="predicted"/>
<protein>
    <submittedName>
        <fullName evidence="1">Uncharacterized protein</fullName>
    </submittedName>
</protein>
<dbReference type="EMBL" id="CP053587">
    <property type="protein sequence ID" value="WNZ27235.1"/>
    <property type="molecule type" value="Genomic_DNA"/>
</dbReference>
<dbReference type="RefSeq" id="WP_316436880.1">
    <property type="nucleotide sequence ID" value="NZ_CP053587.1"/>
</dbReference>
<sequence length="145" mass="16712">MNSTPTGFAEYTQFSHKLAQVDLGPVAQRLSQTEGWSDQQIEQAMVRYQQFLFLIQQYPDQEFVPDRETDSVLHAHLETDQYVRDCQILFGADLLHENGFGTRGEADRCSWLERFNYTKALIQQHFNWASLNALKPANCVVQLAV</sequence>
<name>A0AA96WLF1_9CYAN</name>
<accession>A0AA96WLF1</accession>
<dbReference type="AlphaFoldDB" id="A0AA96WLF1"/>
<reference evidence="1" key="1">
    <citation type="submission" date="2020-05" db="EMBL/GenBank/DDBJ databases">
        <authorList>
            <person name="Zhu T."/>
            <person name="Keshari N."/>
            <person name="Lu X."/>
        </authorList>
    </citation>
    <scope>NUCLEOTIDE SEQUENCE</scope>
    <source>
        <strain evidence="1">NK1-12</strain>
    </source>
</reference>
<gene>
    <name evidence="1" type="ORF">HJG54_30525</name>
</gene>
<evidence type="ECO:0000313" key="1">
    <source>
        <dbReference type="EMBL" id="WNZ27235.1"/>
    </source>
</evidence>